<name>A0A2W5F712_9SPHI</name>
<evidence type="ECO:0000259" key="1">
    <source>
        <dbReference type="Pfam" id="PF22422"/>
    </source>
</evidence>
<dbReference type="EMBL" id="QFOI01000083">
    <property type="protein sequence ID" value="PZP50064.1"/>
    <property type="molecule type" value="Genomic_DNA"/>
</dbReference>
<dbReference type="Proteomes" id="UP000249645">
    <property type="component" value="Unassembled WGS sequence"/>
</dbReference>
<proteinExistence type="predicted"/>
<dbReference type="Pfam" id="PF22422">
    <property type="entry name" value="MGH1-like_GH"/>
    <property type="match status" value="2"/>
</dbReference>
<dbReference type="InterPro" id="IPR054491">
    <property type="entry name" value="MGH1-like_GH"/>
</dbReference>
<evidence type="ECO:0000313" key="3">
    <source>
        <dbReference type="Proteomes" id="UP000249645"/>
    </source>
</evidence>
<dbReference type="InterPro" id="IPR008928">
    <property type="entry name" value="6-hairpin_glycosidase_sf"/>
</dbReference>
<sequence>MSIEKERLSSPEWKTWGPYVSNRQWGTVREDYSSDGDAWHFTNYEMAISKAWRWGEDAIGGISDDKQYLCFAPSFWNGQDSILKERFFGLNNTEGNHGEDVKELFYYLDSTPTHSYMKMLYKYPQTAFPYEELRRVNAERTVNDSEYELIDTGIFNDNKYFDIYIEYAKAETEDILVKITAHNRASEKAHLTILPTLWFRNRWDWGNINDKPNITSYIENRIDLNEKHLGDWFLYYEGEPKLLFCENETNNQKLYNSQNDSQYTKDGINEYVVHNNVAAIDPSETGTKAAVKYGLDIEAGQSATIRLRLKNTEDINPFDDFDEIFGQRVQEANDFYNEVQLLIDDDDERLIQRQAFAGLLWNKQFYYYNVPRWLHGDPGNIPPPLGHATSRNTEWMHIDNNDILSVPDKWEFPWYACWDSAFHCVAFALIDPAFAKEQLILFTREWYMHPNGQLPAYEWNFSDTNPPVHAWAALEVYQLDAHLNNGVGDRDFLESVFHKLLFNFTWWVNRKDHDGSNIFSGGFLGLDNIGVFDRSTKLPNGAVMEQSDGTSWMAMYALNMLRISLELANDNKVYSDLATKFFEHFLYIASALMNTLGMKDTGLWDEQDEFFYDQIKLPDQSPIVIRLRSLVGLIPLFAAEVIEDDTLNKLPEFASRMKWFLNHRQDLSKLVSRWDQKGAGEKHLLSLLRGHRTKRVLARMLDSEEFLSEFGIRSLSREYKENPYRISLAGNNMTVFYTPAESTDGIFGGNSNWRGPVWFPINYMIIESLLRYHQYYSSDFMVEFPTKSGQHTDLQSIAMNLSDRLINIFKKDENGHRVCLPNDSKMQEDPHFQNLILFNEYFNGDNGKGLGASHQTGWSALVANLIALKSYYAHGDTHFKPVACQSSSQKTNV</sequence>
<organism evidence="2 3">
    <name type="scientific">Pseudopedobacter saltans</name>
    <dbReference type="NCBI Taxonomy" id="151895"/>
    <lineage>
        <taxon>Bacteria</taxon>
        <taxon>Pseudomonadati</taxon>
        <taxon>Bacteroidota</taxon>
        <taxon>Sphingobacteriia</taxon>
        <taxon>Sphingobacteriales</taxon>
        <taxon>Sphingobacteriaceae</taxon>
        <taxon>Pseudopedobacter</taxon>
    </lineage>
</organism>
<protein>
    <submittedName>
        <fullName evidence="2">Glucosidase</fullName>
    </submittedName>
</protein>
<dbReference type="PANTHER" id="PTHR10412">
    <property type="entry name" value="MANNOSYL-OLIGOSACCHARIDE GLUCOSIDASE"/>
    <property type="match status" value="1"/>
</dbReference>
<dbReference type="Gene3D" id="1.50.10.10">
    <property type="match status" value="2"/>
</dbReference>
<dbReference type="GO" id="GO:0004573">
    <property type="term" value="F:Glc3Man9GlcNAc2 oligosaccharide glucosidase activity"/>
    <property type="evidence" value="ECO:0007669"/>
    <property type="project" value="InterPro"/>
</dbReference>
<accession>A0A2W5F712</accession>
<feature type="domain" description="Mannosylglycerate hydrolase MGH1-like glycoside hydrolase" evidence="1">
    <location>
        <begin position="688"/>
        <end position="856"/>
    </location>
</feature>
<dbReference type="InterPro" id="IPR004888">
    <property type="entry name" value="Glycoside_hydrolase_63"/>
</dbReference>
<feature type="domain" description="Mannosylglycerate hydrolase MGH1-like glycoside hydrolase" evidence="1">
    <location>
        <begin position="413"/>
        <end position="516"/>
    </location>
</feature>
<dbReference type="GO" id="GO:0009311">
    <property type="term" value="P:oligosaccharide metabolic process"/>
    <property type="evidence" value="ECO:0007669"/>
    <property type="project" value="InterPro"/>
</dbReference>
<dbReference type="SUPFAM" id="SSF48208">
    <property type="entry name" value="Six-hairpin glycosidases"/>
    <property type="match status" value="1"/>
</dbReference>
<dbReference type="InterPro" id="IPR012341">
    <property type="entry name" value="6hp_glycosidase-like_sf"/>
</dbReference>
<comment type="caution">
    <text evidence="2">The sequence shown here is derived from an EMBL/GenBank/DDBJ whole genome shotgun (WGS) entry which is preliminary data.</text>
</comment>
<reference evidence="2 3" key="1">
    <citation type="submission" date="2017-11" db="EMBL/GenBank/DDBJ databases">
        <title>Infants hospitalized years apart are colonized by the same room-sourced microbial strains.</title>
        <authorList>
            <person name="Brooks B."/>
            <person name="Olm M.R."/>
            <person name="Firek B.A."/>
            <person name="Baker R."/>
            <person name="Thomas B.C."/>
            <person name="Morowitz M.J."/>
            <person name="Banfield J.F."/>
        </authorList>
    </citation>
    <scope>NUCLEOTIDE SEQUENCE [LARGE SCALE GENOMIC DNA]</scope>
    <source>
        <strain evidence="2">S2_009_000_R2_76</strain>
    </source>
</reference>
<gene>
    <name evidence="2" type="ORF">DI598_06430</name>
</gene>
<dbReference type="AlphaFoldDB" id="A0A2W5F712"/>
<dbReference type="PANTHER" id="PTHR10412:SF10">
    <property type="entry name" value="GLYCOSYL HYDROLASE FAMILY 63 C-TERMINAL DOMAIN-CONTAINING PROTEIN"/>
    <property type="match status" value="1"/>
</dbReference>
<evidence type="ECO:0000313" key="2">
    <source>
        <dbReference type="EMBL" id="PZP50064.1"/>
    </source>
</evidence>